<dbReference type="InterPro" id="IPR000757">
    <property type="entry name" value="Beta-glucanase-like"/>
</dbReference>
<dbReference type="PANTHER" id="PTHR10963:SF55">
    <property type="entry name" value="GLYCOSIDE HYDROLASE FAMILY 16 PROTEIN"/>
    <property type="match status" value="1"/>
</dbReference>
<dbReference type="RefSeq" id="WP_231954336.1">
    <property type="nucleotide sequence ID" value="NZ_CP036291.1"/>
</dbReference>
<keyword evidence="4" id="KW-0378">Hydrolase</keyword>
<feature type="signal peptide" evidence="2">
    <location>
        <begin position="1"/>
        <end position="21"/>
    </location>
</feature>
<evidence type="ECO:0000313" key="5">
    <source>
        <dbReference type="Proteomes" id="UP000317429"/>
    </source>
</evidence>
<dbReference type="Pfam" id="PF00722">
    <property type="entry name" value="Glyco_hydro_16"/>
    <property type="match status" value="1"/>
</dbReference>
<dbReference type="InterPro" id="IPR050546">
    <property type="entry name" value="Glycosyl_Hydrlase_16"/>
</dbReference>
<evidence type="ECO:0000256" key="2">
    <source>
        <dbReference type="SAM" id="SignalP"/>
    </source>
</evidence>
<dbReference type="AlphaFoldDB" id="A0A518DBL3"/>
<sequence length="295" mass="33415" precursor="true">MMPLKLRWATTILLLASVQLASVPDARSQPPVAATSHAPAEHNGGYRLVWADEFNVDGPPDPQRWAFEHGFVRNQELQWYQPENAACKDGLLVIEARRQRVPNTAYAAGSKSWRKSRPHADYTSACLTTRGLHRWKYGRIEVRARIDARQGLWPAIWTLGEAGEWPDSGEVDIMEYYQGDLLANACWSSGVRWSAKWDSAKKPLSALGGQPWAARFHTWRMDWDRDRIELSVDGLTLNTVALEQTVRVNRPQSSPFREPHYLLLNLAVGGSNGGDPSETEFPATFEVDYVRVYQR</sequence>
<keyword evidence="5" id="KW-1185">Reference proteome</keyword>
<dbReference type="GO" id="GO:0005975">
    <property type="term" value="P:carbohydrate metabolic process"/>
    <property type="evidence" value="ECO:0007669"/>
    <property type="project" value="InterPro"/>
</dbReference>
<dbReference type="PROSITE" id="PS51762">
    <property type="entry name" value="GH16_2"/>
    <property type="match status" value="1"/>
</dbReference>
<evidence type="ECO:0000313" key="4">
    <source>
        <dbReference type="EMBL" id="QDU88836.1"/>
    </source>
</evidence>
<protein>
    <submittedName>
        <fullName evidence="4">Beta-glucanase</fullName>
        <ecNumber evidence="4">3.2.1.73</ecNumber>
    </submittedName>
</protein>
<accession>A0A518DBL3</accession>
<evidence type="ECO:0000259" key="3">
    <source>
        <dbReference type="PROSITE" id="PS51762"/>
    </source>
</evidence>
<organism evidence="4 5">
    <name type="scientific">Pirellulimonas nuda</name>
    <dbReference type="NCBI Taxonomy" id="2528009"/>
    <lineage>
        <taxon>Bacteria</taxon>
        <taxon>Pseudomonadati</taxon>
        <taxon>Planctomycetota</taxon>
        <taxon>Planctomycetia</taxon>
        <taxon>Pirellulales</taxon>
        <taxon>Lacipirellulaceae</taxon>
        <taxon>Pirellulimonas</taxon>
    </lineage>
</organism>
<keyword evidence="2" id="KW-0732">Signal</keyword>
<keyword evidence="4" id="KW-0326">Glycosidase</keyword>
<dbReference type="CDD" id="cd08023">
    <property type="entry name" value="GH16_laminarinase_like"/>
    <property type="match status" value="1"/>
</dbReference>
<dbReference type="EC" id="3.2.1.73" evidence="4"/>
<dbReference type="Gene3D" id="2.60.120.200">
    <property type="match status" value="1"/>
</dbReference>
<gene>
    <name evidence="4" type="primary">bglA_2</name>
    <name evidence="4" type="ORF">Pla175_22200</name>
</gene>
<feature type="domain" description="GH16" evidence="3">
    <location>
        <begin position="16"/>
        <end position="295"/>
    </location>
</feature>
<dbReference type="KEGG" id="pnd:Pla175_22200"/>
<dbReference type="GO" id="GO:0042972">
    <property type="term" value="F:licheninase activity"/>
    <property type="evidence" value="ECO:0007669"/>
    <property type="project" value="UniProtKB-EC"/>
</dbReference>
<name>A0A518DBL3_9BACT</name>
<dbReference type="SUPFAM" id="SSF49899">
    <property type="entry name" value="Concanavalin A-like lectins/glucanases"/>
    <property type="match status" value="1"/>
</dbReference>
<feature type="chain" id="PRO_5022104832" evidence="2">
    <location>
        <begin position="22"/>
        <end position="295"/>
    </location>
</feature>
<reference evidence="4 5" key="1">
    <citation type="submission" date="2019-02" db="EMBL/GenBank/DDBJ databases">
        <title>Deep-cultivation of Planctomycetes and their phenomic and genomic characterization uncovers novel biology.</title>
        <authorList>
            <person name="Wiegand S."/>
            <person name="Jogler M."/>
            <person name="Boedeker C."/>
            <person name="Pinto D."/>
            <person name="Vollmers J."/>
            <person name="Rivas-Marin E."/>
            <person name="Kohn T."/>
            <person name="Peeters S.H."/>
            <person name="Heuer A."/>
            <person name="Rast P."/>
            <person name="Oberbeckmann S."/>
            <person name="Bunk B."/>
            <person name="Jeske O."/>
            <person name="Meyerdierks A."/>
            <person name="Storesund J.E."/>
            <person name="Kallscheuer N."/>
            <person name="Luecker S."/>
            <person name="Lage O.M."/>
            <person name="Pohl T."/>
            <person name="Merkel B.J."/>
            <person name="Hornburger P."/>
            <person name="Mueller R.-W."/>
            <person name="Bruemmer F."/>
            <person name="Labrenz M."/>
            <person name="Spormann A.M."/>
            <person name="Op den Camp H."/>
            <person name="Overmann J."/>
            <person name="Amann R."/>
            <person name="Jetten M.S.M."/>
            <person name="Mascher T."/>
            <person name="Medema M.H."/>
            <person name="Devos D.P."/>
            <person name="Kaster A.-K."/>
            <person name="Ovreas L."/>
            <person name="Rohde M."/>
            <person name="Galperin M.Y."/>
            <person name="Jogler C."/>
        </authorList>
    </citation>
    <scope>NUCLEOTIDE SEQUENCE [LARGE SCALE GENOMIC DNA]</scope>
    <source>
        <strain evidence="4 5">Pla175</strain>
    </source>
</reference>
<dbReference type="InterPro" id="IPR013320">
    <property type="entry name" value="ConA-like_dom_sf"/>
</dbReference>
<proteinExistence type="inferred from homology"/>
<evidence type="ECO:0000256" key="1">
    <source>
        <dbReference type="ARBA" id="ARBA00006865"/>
    </source>
</evidence>
<dbReference type="EMBL" id="CP036291">
    <property type="protein sequence ID" value="QDU88836.1"/>
    <property type="molecule type" value="Genomic_DNA"/>
</dbReference>
<dbReference type="PANTHER" id="PTHR10963">
    <property type="entry name" value="GLYCOSYL HYDROLASE-RELATED"/>
    <property type="match status" value="1"/>
</dbReference>
<comment type="similarity">
    <text evidence="1">Belongs to the glycosyl hydrolase 16 family.</text>
</comment>
<dbReference type="Proteomes" id="UP000317429">
    <property type="component" value="Chromosome"/>
</dbReference>